<keyword evidence="2" id="KW-0812">Transmembrane</keyword>
<evidence type="ECO:0000256" key="2">
    <source>
        <dbReference type="SAM" id="Phobius"/>
    </source>
</evidence>
<dbReference type="Proteomes" id="UP000035996">
    <property type="component" value="Unassembled WGS sequence"/>
</dbReference>
<dbReference type="PANTHER" id="PTHR35792:SF1">
    <property type="entry name" value="SLL0268 PROTEIN"/>
    <property type="match status" value="1"/>
</dbReference>
<feature type="region of interest" description="Disordered" evidence="1">
    <location>
        <begin position="96"/>
        <end position="142"/>
    </location>
</feature>
<feature type="transmembrane region" description="Helical" evidence="2">
    <location>
        <begin position="15"/>
        <end position="34"/>
    </location>
</feature>
<dbReference type="AlphaFoldDB" id="A0A0J6CMB5"/>
<dbReference type="OrthoDB" id="9810874at2"/>
<dbReference type="RefSeq" id="WP_048312289.1">
    <property type="nucleotide sequence ID" value="NZ_CP119526.1"/>
</dbReference>
<name>A0A0J6CMB5_9BACL</name>
<accession>A0A0J6CMB5</accession>
<evidence type="ECO:0000313" key="4">
    <source>
        <dbReference type="Proteomes" id="UP000035996"/>
    </source>
</evidence>
<dbReference type="EMBL" id="LELK01000004">
    <property type="protein sequence ID" value="KMM37361.1"/>
    <property type="molecule type" value="Genomic_DNA"/>
</dbReference>
<dbReference type="Pfam" id="PF12732">
    <property type="entry name" value="YtxH"/>
    <property type="match status" value="1"/>
</dbReference>
<keyword evidence="2" id="KW-0472">Membrane</keyword>
<protein>
    <recommendedName>
        <fullName evidence="5">General stress protein</fullName>
    </recommendedName>
</protein>
<dbReference type="STRING" id="157733.AB986_16015"/>
<evidence type="ECO:0008006" key="5">
    <source>
        <dbReference type="Google" id="ProtNLM"/>
    </source>
</evidence>
<evidence type="ECO:0000256" key="1">
    <source>
        <dbReference type="SAM" id="MobiDB-lite"/>
    </source>
</evidence>
<reference evidence="3" key="1">
    <citation type="submission" date="2015-06" db="EMBL/GenBank/DDBJ databases">
        <authorList>
            <person name="Liu B."/>
            <person name="Wang J."/>
            <person name="Zhu Y."/>
            <person name="Liu G."/>
            <person name="Chen Q."/>
            <person name="Zheng C."/>
            <person name="Che J."/>
            <person name="Ge C."/>
            <person name="Shi H."/>
            <person name="Pan Z."/>
            <person name="Liu X."/>
        </authorList>
    </citation>
    <scope>NUCLEOTIDE SEQUENCE [LARGE SCALE GENOMIC DNA]</scope>
    <source>
        <strain evidence="3">DSM 16346</strain>
    </source>
</reference>
<sequence>MSDNNNNNNINTKDFIIGSLIGGIVGAAAALLSAPKSGKELRSDLNQQAGVVKEKTSQFRDSAVERSSDFANRAKEKSNTIYKQVSDQSNTLVSKIKDRNLETEENDAIRAQADEDVESFQQDLNDHFSEEEPASMENPTKP</sequence>
<evidence type="ECO:0000313" key="3">
    <source>
        <dbReference type="EMBL" id="KMM37361.1"/>
    </source>
</evidence>
<organism evidence="3 4">
    <name type="scientific">Guptibacillus hwajinpoensis</name>
    <dbReference type="NCBI Taxonomy" id="208199"/>
    <lineage>
        <taxon>Bacteria</taxon>
        <taxon>Bacillati</taxon>
        <taxon>Bacillota</taxon>
        <taxon>Bacilli</taxon>
        <taxon>Bacillales</taxon>
        <taxon>Guptibacillaceae</taxon>
        <taxon>Guptibacillus</taxon>
    </lineage>
</organism>
<dbReference type="PANTHER" id="PTHR35792">
    <property type="entry name" value="GENERAL STRESS PROTEIN"/>
    <property type="match status" value="1"/>
</dbReference>
<proteinExistence type="predicted"/>
<dbReference type="PATRIC" id="fig|157733.3.peg.1288"/>
<dbReference type="InterPro" id="IPR024623">
    <property type="entry name" value="YtxH"/>
</dbReference>
<keyword evidence="4" id="KW-1185">Reference proteome</keyword>
<gene>
    <name evidence="3" type="ORF">AB986_16015</name>
</gene>
<keyword evidence="2" id="KW-1133">Transmembrane helix</keyword>
<dbReference type="InterPro" id="IPR052928">
    <property type="entry name" value="Desiccation-related_membrane"/>
</dbReference>
<comment type="caution">
    <text evidence="3">The sequence shown here is derived from an EMBL/GenBank/DDBJ whole genome shotgun (WGS) entry which is preliminary data.</text>
</comment>